<feature type="non-terminal residue" evidence="1">
    <location>
        <position position="1"/>
    </location>
</feature>
<comment type="caution">
    <text evidence="1">The sequence shown here is derived from an EMBL/GenBank/DDBJ whole genome shotgun (WGS) entry which is preliminary data.</text>
</comment>
<accession>A0ACC6D9A6</accession>
<sequence>DVKYCKVCHNICDDNMCSICADHQRDHSTVCVVENIKEVMAIENTGQFRGVYHVLGGIISPMDGIGPGDLQIDSLVQRVAEGEVKEVVLALSTTMEGDTTNFFIYRKLSSYDVKISVIARGVSIGDEIEYADEITLGRSIVNRTSFNDSIKV</sequence>
<organism evidence="1 2">
    <name type="scientific">Parabacteroides johnsonii</name>
    <dbReference type="NCBI Taxonomy" id="387661"/>
    <lineage>
        <taxon>Bacteria</taxon>
        <taxon>Pseudomonadati</taxon>
        <taxon>Bacteroidota</taxon>
        <taxon>Bacteroidia</taxon>
        <taxon>Bacteroidales</taxon>
        <taxon>Tannerellaceae</taxon>
        <taxon>Parabacteroides</taxon>
    </lineage>
</organism>
<dbReference type="Proteomes" id="UP001213431">
    <property type="component" value="Unassembled WGS sequence"/>
</dbReference>
<protein>
    <submittedName>
        <fullName evidence="1">Recombination mediator RecR</fullName>
    </submittedName>
</protein>
<dbReference type="EMBL" id="JAQPYW010000215">
    <property type="protein sequence ID" value="MDC7160025.1"/>
    <property type="molecule type" value="Genomic_DNA"/>
</dbReference>
<reference evidence="1" key="1">
    <citation type="submission" date="2023-01" db="EMBL/GenBank/DDBJ databases">
        <title>Exploring GABA producing Bacteroides strains toward improving mental health.</title>
        <authorList>
            <person name="Yousuf B."/>
            <person name="Bouhlel N.E."/>
            <person name="Mottawea W."/>
            <person name="Hammami R."/>
        </authorList>
    </citation>
    <scope>NUCLEOTIDE SEQUENCE</scope>
    <source>
        <strain evidence="1">UO.H1049</strain>
    </source>
</reference>
<name>A0ACC6D9A6_9BACT</name>
<keyword evidence="2" id="KW-1185">Reference proteome</keyword>
<gene>
    <name evidence="1" type="primary">recR</name>
    <name evidence="1" type="ORF">PQG99_19390</name>
</gene>
<evidence type="ECO:0000313" key="1">
    <source>
        <dbReference type="EMBL" id="MDC7160025.1"/>
    </source>
</evidence>
<evidence type="ECO:0000313" key="2">
    <source>
        <dbReference type="Proteomes" id="UP001213431"/>
    </source>
</evidence>
<proteinExistence type="predicted"/>